<accession>A0A3N4M7U9</accession>
<organism evidence="2 3">
    <name type="scientific">Chitinophaga barathri</name>
    <dbReference type="NCBI Taxonomy" id="1647451"/>
    <lineage>
        <taxon>Bacteria</taxon>
        <taxon>Pseudomonadati</taxon>
        <taxon>Bacteroidota</taxon>
        <taxon>Chitinophagia</taxon>
        <taxon>Chitinophagales</taxon>
        <taxon>Chitinophagaceae</taxon>
        <taxon>Chitinophaga</taxon>
    </lineage>
</organism>
<evidence type="ECO:0000259" key="1">
    <source>
        <dbReference type="Pfam" id="PF08845"/>
    </source>
</evidence>
<dbReference type="GO" id="GO:0005737">
    <property type="term" value="C:cytoplasm"/>
    <property type="evidence" value="ECO:0007669"/>
    <property type="project" value="InterPro"/>
</dbReference>
<keyword evidence="3" id="KW-1185">Reference proteome</keyword>
<dbReference type="RefSeq" id="WP_120518085.1">
    <property type="nucleotide sequence ID" value="NZ_QXZY01000011.1"/>
</dbReference>
<comment type="caution">
    <text evidence="2">The sequence shown here is derived from an EMBL/GenBank/DDBJ whole genome shotgun (WGS) entry which is preliminary data.</text>
</comment>
<dbReference type="AlphaFoldDB" id="A0A3N4M7U9"/>
<feature type="domain" description="Toxin SymE-like" evidence="1">
    <location>
        <begin position="4"/>
        <end position="56"/>
    </location>
</feature>
<evidence type="ECO:0000313" key="3">
    <source>
        <dbReference type="Proteomes" id="UP000279089"/>
    </source>
</evidence>
<dbReference type="GO" id="GO:0016788">
    <property type="term" value="F:hydrolase activity, acting on ester bonds"/>
    <property type="evidence" value="ECO:0007669"/>
    <property type="project" value="InterPro"/>
</dbReference>
<dbReference type="Pfam" id="PF08845">
    <property type="entry name" value="SymE_toxin"/>
    <property type="match status" value="1"/>
</dbReference>
<protein>
    <submittedName>
        <fullName evidence="2">Type I toxin-antitoxin system SymE family toxin</fullName>
    </submittedName>
</protein>
<evidence type="ECO:0000313" key="2">
    <source>
        <dbReference type="EMBL" id="RPD39441.1"/>
    </source>
</evidence>
<dbReference type="GO" id="GO:0016070">
    <property type="term" value="P:RNA metabolic process"/>
    <property type="evidence" value="ECO:0007669"/>
    <property type="project" value="InterPro"/>
</dbReference>
<dbReference type="EMBL" id="RMBX01000011">
    <property type="protein sequence ID" value="RPD39441.1"/>
    <property type="molecule type" value="Genomic_DNA"/>
</dbReference>
<name>A0A3N4M7U9_9BACT</name>
<sequence length="95" mass="10962">MKKERLLTVGSLCYEHEFDNTHVPFIRLSGKWLHEAGFDVGDLIAVEHNKDSLVIRKVEGVQQLEDRPQERRGPANKKVMQNIAKRITETLPVKK</sequence>
<gene>
    <name evidence="2" type="ORF">EG028_20175</name>
</gene>
<dbReference type="Proteomes" id="UP000279089">
    <property type="component" value="Unassembled WGS sequence"/>
</dbReference>
<dbReference type="OrthoDB" id="675523at2"/>
<dbReference type="InterPro" id="IPR014944">
    <property type="entry name" value="Toxin_SymE-like"/>
</dbReference>
<reference evidence="3" key="1">
    <citation type="submission" date="2018-11" db="EMBL/GenBank/DDBJ databases">
        <title>Chitinophaga lutea sp.nov., isolate from arsenic contaminated soil.</title>
        <authorList>
            <person name="Zong Y."/>
        </authorList>
    </citation>
    <scope>NUCLEOTIDE SEQUENCE [LARGE SCALE GENOMIC DNA]</scope>
    <source>
        <strain evidence="3">YLT18</strain>
    </source>
</reference>
<proteinExistence type="predicted"/>
<dbReference type="GO" id="GO:0003723">
    <property type="term" value="F:RNA binding"/>
    <property type="evidence" value="ECO:0007669"/>
    <property type="project" value="InterPro"/>
</dbReference>